<dbReference type="AlphaFoldDB" id="A0A223KQY7"/>
<name>A0A223KQY7_9BACI</name>
<gene>
    <name evidence="2" type="ORF">BC6307_11760</name>
</gene>
<dbReference type="Proteomes" id="UP000215224">
    <property type="component" value="Chromosome"/>
</dbReference>
<evidence type="ECO:0000256" key="1">
    <source>
        <dbReference type="SAM" id="Phobius"/>
    </source>
</evidence>
<sequence>MKKLHIIVSLTLVVLSIILFIQLKEANKKIEIHKATELAIFRGAIHDYTNDLSFIGESLLAYRDDFTIEENELYNQLLSSYSLRINRIGTRLIYIKHVNPTDSFIYEGYIHFIENLLSDEEFIKYTEVQKHEIGSILKKYGMEISNQFSGQIDYEDETKMKFLLEIISNMNEEISKVLNEA</sequence>
<reference evidence="2 3" key="1">
    <citation type="submission" date="2016-12" db="EMBL/GenBank/DDBJ databases">
        <title>The whole genome sequencing and assembly of Bacillus cohnii DSM 6307T strain.</title>
        <authorList>
            <person name="Lee Y.-J."/>
            <person name="Yi H."/>
            <person name="Bahn Y.-S."/>
            <person name="Kim J.F."/>
            <person name="Lee D.-W."/>
        </authorList>
    </citation>
    <scope>NUCLEOTIDE SEQUENCE [LARGE SCALE GENOMIC DNA]</scope>
    <source>
        <strain evidence="2 3">DSM 6307</strain>
    </source>
</reference>
<evidence type="ECO:0000313" key="3">
    <source>
        <dbReference type="Proteomes" id="UP000215224"/>
    </source>
</evidence>
<accession>A0A223KQY7</accession>
<dbReference type="KEGG" id="bcoh:BC6307_11760"/>
<evidence type="ECO:0000313" key="2">
    <source>
        <dbReference type="EMBL" id="AST91905.1"/>
    </source>
</evidence>
<dbReference type="STRING" id="1314751.GCA_001591425_00229"/>
<feature type="transmembrane region" description="Helical" evidence="1">
    <location>
        <begin position="6"/>
        <end position="23"/>
    </location>
</feature>
<proteinExistence type="predicted"/>
<keyword evidence="1" id="KW-0472">Membrane</keyword>
<organism evidence="2 3">
    <name type="scientific">Sutcliffiella cohnii</name>
    <dbReference type="NCBI Taxonomy" id="33932"/>
    <lineage>
        <taxon>Bacteria</taxon>
        <taxon>Bacillati</taxon>
        <taxon>Bacillota</taxon>
        <taxon>Bacilli</taxon>
        <taxon>Bacillales</taxon>
        <taxon>Bacillaceae</taxon>
        <taxon>Sutcliffiella</taxon>
    </lineage>
</organism>
<keyword evidence="1" id="KW-1133">Transmembrane helix</keyword>
<dbReference type="EMBL" id="CP018866">
    <property type="protein sequence ID" value="AST91905.1"/>
    <property type="molecule type" value="Genomic_DNA"/>
</dbReference>
<dbReference type="RefSeq" id="WP_066411022.1">
    <property type="nucleotide sequence ID" value="NZ_CP018866.1"/>
</dbReference>
<keyword evidence="1" id="KW-0812">Transmembrane</keyword>
<keyword evidence="3" id="KW-1185">Reference proteome</keyword>
<protein>
    <submittedName>
        <fullName evidence="2">Uncharacterized protein</fullName>
    </submittedName>
</protein>